<keyword evidence="5" id="KW-1229">Viral tail sheath protein</keyword>
<keyword evidence="3" id="KW-1227">Viral tail protein</keyword>
<evidence type="ECO:0000256" key="5">
    <source>
        <dbReference type="ARBA" id="ARBA00023003"/>
    </source>
</evidence>
<evidence type="ECO:0000256" key="4">
    <source>
        <dbReference type="ARBA" id="ARBA00022766"/>
    </source>
</evidence>
<evidence type="ECO:0000256" key="1">
    <source>
        <dbReference type="ARBA" id="ARBA00008005"/>
    </source>
</evidence>
<feature type="domain" description="Tail sheath protein Gp18-like" evidence="10">
    <location>
        <begin position="29"/>
        <end position="83"/>
    </location>
</feature>
<name>A0A6J5L061_9CAUD</name>
<dbReference type="Pfam" id="PF22671">
    <property type="entry name" value="Gp18_domIII_N"/>
    <property type="match status" value="1"/>
</dbReference>
<evidence type="ECO:0000256" key="7">
    <source>
        <dbReference type="ARBA" id="ARBA00023296"/>
    </source>
</evidence>
<feature type="domain" description="Tail sheath protein subtilisin-like" evidence="8">
    <location>
        <begin position="370"/>
        <end position="519"/>
    </location>
</feature>
<dbReference type="Pfam" id="PF17482">
    <property type="entry name" value="Phage_sheath_1C"/>
    <property type="match status" value="1"/>
</dbReference>
<comment type="similarity">
    <text evidence="1">Belongs to the myoviridae tail sheath protein family.</text>
</comment>
<sequence length="634" mass="68037">MAYALSPGVTVLEKDYTSIVPSVDASTGAFAGTFPWGPVLQPVLLSSENDLVSQFGKPSASNFESFFTAANFLSYTQSLYVCRQDSANALNGVSNAGTAVKIRNIDHYNTLTTSTYNADWAAKYAGVFGNSLKVSYADSTTFKNTVSGTLTLTSGALAGGTAFLTELFVGAVIRSSAGTVVGTVTAIASNSAATITTDASWIGAPGSGCLATWAYYDQFDSAPSTSSYALSANATNDELHIIVIDEDGVFTGTAGTVLEKFAFVSKASDARKYDGTNNYYKDVINNTSKYIWWMRHTTNVTGTTAWGTAAAGATFKTLLLGTSSISNSSSIAGGVDPETSTDSYVQAAWLLYLDDSQYDIRLLPIGKSTSTTANYIIQNVAEVRKDCLVFVSPQDNAAATPIIGNGSTATTAISTYRSAITSSSFAVMDTGYKYQYDRYNDVYRWVPLNGDIAGLCARTDYTNDAWWSPGGFSRGQIKNVVKLAVNPTKTDRDVLYKNGVNPVVAFPGQGVILYGDKTLLAKPSAFDRIGVRRLFITIEKVIGEASRYQLFEFNDAFTRAQFKNIVEPFLRDVKGRRGITDFKVVCDDTNNAGVVIDSNNFVGDIYIKPNRSINFITLSFIASRTGVDFSVVGA</sequence>
<gene>
    <name evidence="11" type="ORF">UFOVP84_43</name>
</gene>
<dbReference type="InterPro" id="IPR054564">
    <property type="entry name" value="Gp18_domIII_N"/>
</dbReference>
<dbReference type="EMBL" id="LR796208">
    <property type="protein sequence ID" value="CAB4127012.1"/>
    <property type="molecule type" value="Genomic_DNA"/>
</dbReference>
<evidence type="ECO:0000256" key="3">
    <source>
        <dbReference type="ARBA" id="ARBA00022732"/>
    </source>
</evidence>
<keyword evidence="2" id="KW-1162">Viral penetration into host cytoplasm</keyword>
<feature type="domain" description="Tail sheath protein C-terminal" evidence="9">
    <location>
        <begin position="522"/>
        <end position="620"/>
    </location>
</feature>
<dbReference type="PANTHER" id="PTHR35861">
    <property type="match status" value="1"/>
</dbReference>
<organism evidence="11">
    <name type="scientific">uncultured Caudovirales phage</name>
    <dbReference type="NCBI Taxonomy" id="2100421"/>
    <lineage>
        <taxon>Viruses</taxon>
        <taxon>Duplodnaviria</taxon>
        <taxon>Heunggongvirae</taxon>
        <taxon>Uroviricota</taxon>
        <taxon>Caudoviricetes</taxon>
        <taxon>Peduoviridae</taxon>
        <taxon>Maltschvirus</taxon>
        <taxon>Maltschvirus maltsch</taxon>
    </lineage>
</organism>
<evidence type="ECO:0000259" key="10">
    <source>
        <dbReference type="Pfam" id="PF22671"/>
    </source>
</evidence>
<dbReference type="PANTHER" id="PTHR35861:SF1">
    <property type="entry name" value="PHAGE TAIL SHEATH PROTEIN"/>
    <property type="match status" value="1"/>
</dbReference>
<evidence type="ECO:0000313" key="11">
    <source>
        <dbReference type="EMBL" id="CAB4127012.1"/>
    </source>
</evidence>
<keyword evidence="6" id="KW-1171">Viral genome ejection through host cell envelope</keyword>
<dbReference type="GO" id="GO:0099000">
    <property type="term" value="P:symbiont genome ejection through host cell envelope, contractile tail mechanism"/>
    <property type="evidence" value="ECO:0007669"/>
    <property type="project" value="UniProtKB-KW"/>
</dbReference>
<dbReference type="Gene3D" id="3.40.50.11780">
    <property type="match status" value="2"/>
</dbReference>
<dbReference type="InterPro" id="IPR020287">
    <property type="entry name" value="Tail_sheath_C"/>
</dbReference>
<keyword evidence="5" id="KW-0946">Virion</keyword>
<reference evidence="11" key="1">
    <citation type="submission" date="2020-04" db="EMBL/GenBank/DDBJ databases">
        <authorList>
            <person name="Chiriac C."/>
            <person name="Salcher M."/>
            <person name="Ghai R."/>
            <person name="Kavagutti S V."/>
        </authorList>
    </citation>
    <scope>NUCLEOTIDE SEQUENCE</scope>
</reference>
<keyword evidence="4" id="KW-1242">Viral contractile tail ejection system</keyword>
<dbReference type="GO" id="GO:0098027">
    <property type="term" value="C:virus tail, sheath"/>
    <property type="evidence" value="ECO:0007669"/>
    <property type="project" value="UniProtKB-KW"/>
</dbReference>
<dbReference type="InterPro" id="IPR035089">
    <property type="entry name" value="Phage_sheath_subtilisin"/>
</dbReference>
<evidence type="ECO:0000256" key="2">
    <source>
        <dbReference type="ARBA" id="ARBA00022595"/>
    </source>
</evidence>
<dbReference type="Pfam" id="PF04984">
    <property type="entry name" value="Phage_sheath_1"/>
    <property type="match status" value="1"/>
</dbReference>
<keyword evidence="7" id="KW-1160">Virus entry into host cell</keyword>
<evidence type="ECO:0000259" key="8">
    <source>
        <dbReference type="Pfam" id="PF04984"/>
    </source>
</evidence>
<accession>A0A6J5L061</accession>
<evidence type="ECO:0000256" key="6">
    <source>
        <dbReference type="ARBA" id="ARBA00023009"/>
    </source>
</evidence>
<protein>
    <submittedName>
        <fullName evidence="11">Tail sheath protein</fullName>
    </submittedName>
</protein>
<evidence type="ECO:0000259" key="9">
    <source>
        <dbReference type="Pfam" id="PF17482"/>
    </source>
</evidence>
<dbReference type="InterPro" id="IPR052042">
    <property type="entry name" value="Tail_sheath_structural"/>
</dbReference>
<proteinExistence type="inferred from homology"/>